<dbReference type="PROSITE" id="PS50889">
    <property type="entry name" value="S4"/>
    <property type="match status" value="1"/>
</dbReference>
<keyword evidence="6" id="KW-1185">Reference proteome</keyword>
<dbReference type="Proteomes" id="UP000245168">
    <property type="component" value="Unassembled WGS sequence"/>
</dbReference>
<dbReference type="InterPro" id="IPR004538">
    <property type="entry name" value="Hemolysin_A/TlyA"/>
</dbReference>
<dbReference type="EMBL" id="QEXV01000004">
    <property type="protein sequence ID" value="PWE17155.1"/>
    <property type="molecule type" value="Genomic_DNA"/>
</dbReference>
<dbReference type="GO" id="GO:0008168">
    <property type="term" value="F:methyltransferase activity"/>
    <property type="evidence" value="ECO:0007669"/>
    <property type="project" value="UniProtKB-KW"/>
</dbReference>
<keyword evidence="1 3" id="KW-0694">RNA-binding</keyword>
<keyword evidence="5" id="KW-0808">Transferase</keyword>
<dbReference type="CDD" id="cd02440">
    <property type="entry name" value="AdoMet_MTases"/>
    <property type="match status" value="1"/>
</dbReference>
<evidence type="ECO:0000259" key="4">
    <source>
        <dbReference type="SMART" id="SM00363"/>
    </source>
</evidence>
<name>A0A2U2BT10_9PROT</name>
<keyword evidence="5" id="KW-0489">Methyltransferase</keyword>
<comment type="caution">
    <text evidence="5">The sequence shown here is derived from an EMBL/GenBank/DDBJ whole genome shotgun (WGS) entry which is preliminary data.</text>
</comment>
<protein>
    <submittedName>
        <fullName evidence="5">TlyA family rRNA (Cytidine-2'-O)-methyltransferase</fullName>
    </submittedName>
</protein>
<dbReference type="InterPro" id="IPR029063">
    <property type="entry name" value="SAM-dependent_MTases_sf"/>
</dbReference>
<dbReference type="RefSeq" id="WP_109253378.1">
    <property type="nucleotide sequence ID" value="NZ_QEXV01000004.1"/>
</dbReference>
<evidence type="ECO:0000313" key="5">
    <source>
        <dbReference type="EMBL" id="PWE17155.1"/>
    </source>
</evidence>
<dbReference type="PANTHER" id="PTHR32319:SF0">
    <property type="entry name" value="BACTERIAL HEMOLYSIN-LIKE PROTEIN"/>
    <property type="match status" value="1"/>
</dbReference>
<evidence type="ECO:0000313" key="6">
    <source>
        <dbReference type="Proteomes" id="UP000245168"/>
    </source>
</evidence>
<dbReference type="PANTHER" id="PTHR32319">
    <property type="entry name" value="BACTERIAL HEMOLYSIN-LIKE PROTEIN"/>
    <property type="match status" value="1"/>
</dbReference>
<dbReference type="OrthoDB" id="9784736at2"/>
<dbReference type="InterPro" id="IPR036986">
    <property type="entry name" value="S4_RNA-bd_sf"/>
</dbReference>
<dbReference type="SUPFAM" id="SSF53335">
    <property type="entry name" value="S-adenosyl-L-methionine-dependent methyltransferases"/>
    <property type="match status" value="1"/>
</dbReference>
<dbReference type="Pfam" id="PF01728">
    <property type="entry name" value="FtsJ"/>
    <property type="match status" value="1"/>
</dbReference>
<proteinExistence type="inferred from homology"/>
<dbReference type="InterPro" id="IPR002877">
    <property type="entry name" value="RNA_MeTrfase_FtsJ_dom"/>
</dbReference>
<organism evidence="5 6">
    <name type="scientific">Marinicauda salina</name>
    <dbReference type="NCBI Taxonomy" id="2135793"/>
    <lineage>
        <taxon>Bacteria</taxon>
        <taxon>Pseudomonadati</taxon>
        <taxon>Pseudomonadota</taxon>
        <taxon>Alphaproteobacteria</taxon>
        <taxon>Maricaulales</taxon>
        <taxon>Maricaulaceae</taxon>
        <taxon>Marinicauda</taxon>
    </lineage>
</organism>
<sequence length="242" mass="25259">MRADRYLVAHGFFDTRARAQAAIKAGRVTANGAPVTKPSQTIPDGAAIDAAPAHPWVSRAALKLVAALDAFGVDPAGRTCLDIGASTGGFVEVLLERGAARVVAVDVGRDQLHASLRGDPRVVSLEQTDARELTADMIGEPPSLVTCDASFIALEKVLARPLSLAAPGAELVALFKPQFQVGRAHVGKGGIVSDPAAVEAAKAGLRDWLAAEGWTIEGWTESPIRGGDGNLEHLVLARRVEP</sequence>
<gene>
    <name evidence="5" type="ORF">DDZ18_09650</name>
</gene>
<reference evidence="6" key="1">
    <citation type="submission" date="2018-05" db="EMBL/GenBank/DDBJ databases">
        <authorList>
            <person name="Liu B.-T."/>
        </authorList>
    </citation>
    <scope>NUCLEOTIDE SEQUENCE [LARGE SCALE GENOMIC DNA]</scope>
    <source>
        <strain evidence="6">WD6-1</strain>
    </source>
</reference>
<accession>A0A2U2BT10</accession>
<comment type="similarity">
    <text evidence="2">Belongs to the TlyA family.</text>
</comment>
<dbReference type="Gene3D" id="3.10.290.10">
    <property type="entry name" value="RNA-binding S4 domain"/>
    <property type="match status" value="1"/>
</dbReference>
<dbReference type="InterPro" id="IPR002942">
    <property type="entry name" value="S4_RNA-bd"/>
</dbReference>
<dbReference type="PIRSF" id="PIRSF005578">
    <property type="entry name" value="TlyA"/>
    <property type="match status" value="1"/>
</dbReference>
<dbReference type="NCBIfam" id="TIGR00478">
    <property type="entry name" value="tly"/>
    <property type="match status" value="1"/>
</dbReference>
<dbReference type="GO" id="GO:0003723">
    <property type="term" value="F:RNA binding"/>
    <property type="evidence" value="ECO:0007669"/>
    <property type="project" value="UniProtKB-KW"/>
</dbReference>
<dbReference type="CDD" id="cd00165">
    <property type="entry name" value="S4"/>
    <property type="match status" value="1"/>
</dbReference>
<evidence type="ECO:0000256" key="2">
    <source>
        <dbReference type="ARBA" id="ARBA00029460"/>
    </source>
</evidence>
<dbReference type="InterPro" id="IPR047048">
    <property type="entry name" value="TlyA"/>
</dbReference>
<dbReference type="Gene3D" id="3.40.50.150">
    <property type="entry name" value="Vaccinia Virus protein VP39"/>
    <property type="match status" value="1"/>
</dbReference>
<dbReference type="Pfam" id="PF01479">
    <property type="entry name" value="S4"/>
    <property type="match status" value="1"/>
</dbReference>
<dbReference type="SMART" id="SM00363">
    <property type="entry name" value="S4"/>
    <property type="match status" value="1"/>
</dbReference>
<dbReference type="GO" id="GO:0032259">
    <property type="term" value="P:methylation"/>
    <property type="evidence" value="ECO:0007669"/>
    <property type="project" value="UniProtKB-KW"/>
</dbReference>
<evidence type="ECO:0000256" key="3">
    <source>
        <dbReference type="PROSITE-ProRule" id="PRU00182"/>
    </source>
</evidence>
<evidence type="ECO:0000256" key="1">
    <source>
        <dbReference type="ARBA" id="ARBA00022884"/>
    </source>
</evidence>
<dbReference type="AlphaFoldDB" id="A0A2U2BT10"/>
<dbReference type="SUPFAM" id="SSF55174">
    <property type="entry name" value="Alpha-L RNA-binding motif"/>
    <property type="match status" value="1"/>
</dbReference>
<feature type="domain" description="RNA-binding S4" evidence="4">
    <location>
        <begin position="1"/>
        <end position="62"/>
    </location>
</feature>